<dbReference type="SMART" id="SM00409">
    <property type="entry name" value="IG"/>
    <property type="match status" value="2"/>
</dbReference>
<evidence type="ECO:0000313" key="6">
    <source>
        <dbReference type="Proteomes" id="UP000694892"/>
    </source>
</evidence>
<dbReference type="InterPro" id="IPR036179">
    <property type="entry name" value="Ig-like_dom_sf"/>
</dbReference>
<dbReference type="AlphaFoldDB" id="A0A974C9R2"/>
<feature type="non-terminal residue" evidence="5">
    <location>
        <position position="275"/>
    </location>
</feature>
<dbReference type="SUPFAM" id="SSF48726">
    <property type="entry name" value="Immunoglobulin"/>
    <property type="match status" value="2"/>
</dbReference>
<evidence type="ECO:0000259" key="4">
    <source>
        <dbReference type="PROSITE" id="PS50835"/>
    </source>
</evidence>
<accession>A0A974C9R2</accession>
<feature type="chain" id="PRO_5037171373" description="Ig-like domain-containing protein" evidence="3">
    <location>
        <begin position="20"/>
        <end position="275"/>
    </location>
</feature>
<dbReference type="GO" id="GO:0009897">
    <property type="term" value="C:external side of plasma membrane"/>
    <property type="evidence" value="ECO:0007669"/>
    <property type="project" value="TreeGrafter"/>
</dbReference>
<protein>
    <recommendedName>
        <fullName evidence="4">Ig-like domain-containing protein</fullName>
    </recommendedName>
</protein>
<dbReference type="PROSITE" id="PS50835">
    <property type="entry name" value="IG_LIKE"/>
    <property type="match status" value="2"/>
</dbReference>
<dbReference type="PANTHER" id="PTHR11481">
    <property type="entry name" value="IMMUNOGLOBULIN FC RECEPTOR"/>
    <property type="match status" value="1"/>
</dbReference>
<dbReference type="PANTHER" id="PTHR11481:SF64">
    <property type="entry name" value="FC RECEPTOR-LIKE PROTEIN 4"/>
    <property type="match status" value="1"/>
</dbReference>
<dbReference type="Pfam" id="PF13895">
    <property type="entry name" value="Ig_2"/>
    <property type="match status" value="2"/>
</dbReference>
<evidence type="ECO:0000256" key="2">
    <source>
        <dbReference type="ARBA" id="ARBA00023157"/>
    </source>
</evidence>
<evidence type="ECO:0000313" key="5">
    <source>
        <dbReference type="EMBL" id="OCT69194.1"/>
    </source>
</evidence>
<dbReference type="Gene3D" id="2.60.40.10">
    <property type="entry name" value="Immunoglobulins"/>
    <property type="match status" value="2"/>
</dbReference>
<dbReference type="InterPro" id="IPR050488">
    <property type="entry name" value="Ig_Fc_receptor"/>
</dbReference>
<feature type="domain" description="Ig-like" evidence="4">
    <location>
        <begin position="25"/>
        <end position="107"/>
    </location>
</feature>
<evidence type="ECO:0000256" key="3">
    <source>
        <dbReference type="SAM" id="SignalP"/>
    </source>
</evidence>
<dbReference type="InterPro" id="IPR007110">
    <property type="entry name" value="Ig-like_dom"/>
</dbReference>
<name>A0A974C9R2_XENLA</name>
<keyword evidence="1 3" id="KW-0732">Signal</keyword>
<dbReference type="InterPro" id="IPR003599">
    <property type="entry name" value="Ig_sub"/>
</dbReference>
<keyword evidence="2" id="KW-1015">Disulfide bond</keyword>
<feature type="signal peptide" evidence="3">
    <location>
        <begin position="1"/>
        <end position="19"/>
    </location>
</feature>
<dbReference type="InterPro" id="IPR013783">
    <property type="entry name" value="Ig-like_fold"/>
</dbReference>
<sequence>MSCSASALIIFFLQSVVTAAQFSDPKLSVSPNPPKEGDEITFTCSMPNDFNTITSKKMYSFSKNGRVVQDFGSKHIYRISSASPNVSGYYTCTVQLSEAPNDTRRASTRIKVPELFSTPKIEVSPHSMSEGATNRLICSTDILNGSAPLQFVFLKNGLKVKEVISTEKYQIYEMQMNDSGDYTCEVRTRDDKVKKRSQTLRIAFGRDKDSEEETDTQFPGILLIIGVALLFKYRQKCSALCTDQRLPPPPPVPDRDPVTREDLCYARVDFIKVQK</sequence>
<proteinExistence type="predicted"/>
<feature type="domain" description="Ig-like" evidence="4">
    <location>
        <begin position="113"/>
        <end position="201"/>
    </location>
</feature>
<dbReference type="GO" id="GO:0004888">
    <property type="term" value="F:transmembrane signaling receptor activity"/>
    <property type="evidence" value="ECO:0007669"/>
    <property type="project" value="TreeGrafter"/>
</dbReference>
<organism evidence="5 6">
    <name type="scientific">Xenopus laevis</name>
    <name type="common">African clawed frog</name>
    <dbReference type="NCBI Taxonomy" id="8355"/>
    <lineage>
        <taxon>Eukaryota</taxon>
        <taxon>Metazoa</taxon>
        <taxon>Chordata</taxon>
        <taxon>Craniata</taxon>
        <taxon>Vertebrata</taxon>
        <taxon>Euteleostomi</taxon>
        <taxon>Amphibia</taxon>
        <taxon>Batrachia</taxon>
        <taxon>Anura</taxon>
        <taxon>Pipoidea</taxon>
        <taxon>Pipidae</taxon>
        <taxon>Xenopodinae</taxon>
        <taxon>Xenopus</taxon>
        <taxon>Xenopus</taxon>
    </lineage>
</organism>
<dbReference type="GO" id="GO:0007166">
    <property type="term" value="P:cell surface receptor signaling pathway"/>
    <property type="evidence" value="ECO:0007669"/>
    <property type="project" value="TreeGrafter"/>
</dbReference>
<evidence type="ECO:0000256" key="1">
    <source>
        <dbReference type="ARBA" id="ARBA00022729"/>
    </source>
</evidence>
<gene>
    <name evidence="5" type="ORF">XELAEV_18040504mg</name>
</gene>
<reference evidence="6" key="1">
    <citation type="journal article" date="2016" name="Nature">
        <title>Genome evolution in the allotetraploid frog Xenopus laevis.</title>
        <authorList>
            <person name="Session A.M."/>
            <person name="Uno Y."/>
            <person name="Kwon T."/>
            <person name="Chapman J.A."/>
            <person name="Toyoda A."/>
            <person name="Takahashi S."/>
            <person name="Fukui A."/>
            <person name="Hikosaka A."/>
            <person name="Suzuki A."/>
            <person name="Kondo M."/>
            <person name="van Heeringen S.J."/>
            <person name="Quigley I."/>
            <person name="Heinz S."/>
            <person name="Ogino H."/>
            <person name="Ochi H."/>
            <person name="Hellsten U."/>
            <person name="Lyons J.B."/>
            <person name="Simakov O."/>
            <person name="Putnam N."/>
            <person name="Stites J."/>
            <person name="Kuroki Y."/>
            <person name="Tanaka T."/>
            <person name="Michiue T."/>
            <person name="Watanabe M."/>
            <person name="Bogdanovic O."/>
            <person name="Lister R."/>
            <person name="Georgiou G."/>
            <person name="Paranjpe S.S."/>
            <person name="van Kruijsbergen I."/>
            <person name="Shu S."/>
            <person name="Carlson J."/>
            <person name="Kinoshita T."/>
            <person name="Ohta Y."/>
            <person name="Mawaribuchi S."/>
            <person name="Jenkins J."/>
            <person name="Grimwood J."/>
            <person name="Schmutz J."/>
            <person name="Mitros T."/>
            <person name="Mozaffari S.V."/>
            <person name="Suzuki Y."/>
            <person name="Haramoto Y."/>
            <person name="Yamamoto T.S."/>
            <person name="Takagi C."/>
            <person name="Heald R."/>
            <person name="Miller K."/>
            <person name="Haudenschild C."/>
            <person name="Kitzman J."/>
            <person name="Nakayama T."/>
            <person name="Izutsu Y."/>
            <person name="Robert J."/>
            <person name="Fortriede J."/>
            <person name="Burns K."/>
            <person name="Lotay V."/>
            <person name="Karimi K."/>
            <person name="Yasuoka Y."/>
            <person name="Dichmann D.S."/>
            <person name="Flajnik M.F."/>
            <person name="Houston D.W."/>
            <person name="Shendure J."/>
            <person name="DuPasquier L."/>
            <person name="Vize P.D."/>
            <person name="Zorn A.M."/>
            <person name="Ito M."/>
            <person name="Marcotte E.M."/>
            <person name="Wallingford J.B."/>
            <person name="Ito Y."/>
            <person name="Asashima M."/>
            <person name="Ueno N."/>
            <person name="Matsuda Y."/>
            <person name="Veenstra G.J."/>
            <person name="Fujiyama A."/>
            <person name="Harland R.M."/>
            <person name="Taira M."/>
            <person name="Rokhsar D.S."/>
        </authorList>
    </citation>
    <scope>NUCLEOTIDE SEQUENCE [LARGE SCALE GENOMIC DNA]</scope>
    <source>
        <strain evidence="6">J</strain>
    </source>
</reference>
<dbReference type="GO" id="GO:0006955">
    <property type="term" value="P:immune response"/>
    <property type="evidence" value="ECO:0007669"/>
    <property type="project" value="TreeGrafter"/>
</dbReference>
<dbReference type="EMBL" id="CM004480">
    <property type="protein sequence ID" value="OCT69194.1"/>
    <property type="molecule type" value="Genomic_DNA"/>
</dbReference>
<dbReference type="Proteomes" id="UP000694892">
    <property type="component" value="Chromosome 8L"/>
</dbReference>